<feature type="non-terminal residue" evidence="6">
    <location>
        <position position="483"/>
    </location>
</feature>
<reference evidence="6" key="1">
    <citation type="submission" date="2022-07" db="EMBL/GenBank/DDBJ databases">
        <authorList>
            <person name="Macas J."/>
            <person name="Novak P."/>
            <person name="Neumann P."/>
        </authorList>
    </citation>
    <scope>NUCLEOTIDE SEQUENCE</scope>
</reference>
<dbReference type="AlphaFoldDB" id="A0AAV0EVZ1"/>
<dbReference type="InterPro" id="IPR013103">
    <property type="entry name" value="RVT_2"/>
</dbReference>
<feature type="domain" description="Retroviral polymerase SH3-like" evidence="5">
    <location>
        <begin position="46"/>
        <end position="104"/>
    </location>
</feature>
<evidence type="ECO:0000313" key="6">
    <source>
        <dbReference type="EMBL" id="CAH9127437.1"/>
    </source>
</evidence>
<dbReference type="Pfam" id="PF07727">
    <property type="entry name" value="RVT_2"/>
    <property type="match status" value="1"/>
</dbReference>
<dbReference type="PANTHER" id="PTHR42648:SF28">
    <property type="entry name" value="TRANSPOSON-ENCODED PROTEIN WITH RIBONUCLEASE H-LIKE AND RETROVIRUS ZINC FINGER-LIKE DOMAINS"/>
    <property type="match status" value="1"/>
</dbReference>
<evidence type="ECO:0000259" key="5">
    <source>
        <dbReference type="Pfam" id="PF25597"/>
    </source>
</evidence>
<protein>
    <recommendedName>
        <fullName evidence="8">Reverse transcriptase Ty1/copia-type domain-containing protein</fullName>
    </recommendedName>
</protein>
<dbReference type="InterPro" id="IPR057670">
    <property type="entry name" value="SH3_retrovirus"/>
</dbReference>
<sequence>MFWADAVNTAAYLINRGPSSPIGFKIPEEEWKGREVSLNHLKVFGCISYVKVRDADSDKLEAKAKKCIFIGYGSDDMGYRFWDNQSKKVIRSRDVTFNENALYKDGLAAGTSKGKQPENKQQVVFEGMTEDDIAQPVGCDETAGGSGSSGSSGDTGMSEDSGSDEDSGSSEAATPHIRQSTRIRRPPNRYSPSANYLLLTENGEPESYSEALAVRDSIQWKKAMKDELDSLDKNQTWSLVKLPPGKKALENKWVFRIKDEADGSKRYKARLVVKGFQQKKGVDYNEIFSPVVKMTTIRLILGIVADENLHLEQLDVKTAFLHGNLEEDIYMAQPIGFSVSGKEKLVCKLKKSLYGLKQAPRQWYLKFDSFMQRNGYTRCKMDHCCYLKKFKSSYIILLLYVDDMLVAGSNMQEINELKKKLSEEFEMKDLGEARQILGMSIVRDKVEGTLKLSQQKYIQKVLEKFRMTDAKPRSTPLGSQLKL</sequence>
<proteinExistence type="predicted"/>
<dbReference type="EMBL" id="CAMAPF010000948">
    <property type="protein sequence ID" value="CAH9127437.1"/>
    <property type="molecule type" value="Genomic_DNA"/>
</dbReference>
<keyword evidence="7" id="KW-1185">Reference proteome</keyword>
<accession>A0AAV0EVZ1</accession>
<feature type="region of interest" description="Disordered" evidence="3">
    <location>
        <begin position="135"/>
        <end position="191"/>
    </location>
</feature>
<keyword evidence="1" id="KW-0479">Metal-binding</keyword>
<feature type="compositionally biased region" description="Low complexity" evidence="3">
    <location>
        <begin position="151"/>
        <end position="160"/>
    </location>
</feature>
<dbReference type="GO" id="GO:0046872">
    <property type="term" value="F:metal ion binding"/>
    <property type="evidence" value="ECO:0007669"/>
    <property type="project" value="UniProtKB-KW"/>
</dbReference>
<evidence type="ECO:0000259" key="4">
    <source>
        <dbReference type="Pfam" id="PF07727"/>
    </source>
</evidence>
<dbReference type="InterPro" id="IPR039537">
    <property type="entry name" value="Retrotran_Ty1/copia-like"/>
</dbReference>
<organism evidence="6 7">
    <name type="scientific">Cuscuta epithymum</name>
    <dbReference type="NCBI Taxonomy" id="186058"/>
    <lineage>
        <taxon>Eukaryota</taxon>
        <taxon>Viridiplantae</taxon>
        <taxon>Streptophyta</taxon>
        <taxon>Embryophyta</taxon>
        <taxon>Tracheophyta</taxon>
        <taxon>Spermatophyta</taxon>
        <taxon>Magnoliopsida</taxon>
        <taxon>eudicotyledons</taxon>
        <taxon>Gunneridae</taxon>
        <taxon>Pentapetalae</taxon>
        <taxon>asterids</taxon>
        <taxon>lamiids</taxon>
        <taxon>Solanales</taxon>
        <taxon>Convolvulaceae</taxon>
        <taxon>Cuscuteae</taxon>
        <taxon>Cuscuta</taxon>
        <taxon>Cuscuta subgen. Cuscuta</taxon>
    </lineage>
</organism>
<gene>
    <name evidence="6" type="ORF">CEPIT_LOCUS28315</name>
</gene>
<evidence type="ECO:0000256" key="3">
    <source>
        <dbReference type="SAM" id="MobiDB-lite"/>
    </source>
</evidence>
<evidence type="ECO:0000256" key="1">
    <source>
        <dbReference type="ARBA" id="ARBA00022723"/>
    </source>
</evidence>
<keyword evidence="2" id="KW-0378">Hydrolase</keyword>
<comment type="caution">
    <text evidence="6">The sequence shown here is derived from an EMBL/GenBank/DDBJ whole genome shotgun (WGS) entry which is preliminary data.</text>
</comment>
<name>A0AAV0EVZ1_9ASTE</name>
<evidence type="ECO:0000313" key="7">
    <source>
        <dbReference type="Proteomes" id="UP001152523"/>
    </source>
</evidence>
<evidence type="ECO:0008006" key="8">
    <source>
        <dbReference type="Google" id="ProtNLM"/>
    </source>
</evidence>
<dbReference type="PANTHER" id="PTHR42648">
    <property type="entry name" value="TRANSPOSASE, PUTATIVE-RELATED"/>
    <property type="match status" value="1"/>
</dbReference>
<feature type="domain" description="Reverse transcriptase Ty1/copia-type" evidence="4">
    <location>
        <begin position="234"/>
        <end position="477"/>
    </location>
</feature>
<dbReference type="Pfam" id="PF25597">
    <property type="entry name" value="SH3_retrovirus"/>
    <property type="match status" value="1"/>
</dbReference>
<evidence type="ECO:0000256" key="2">
    <source>
        <dbReference type="ARBA" id="ARBA00022801"/>
    </source>
</evidence>
<dbReference type="SUPFAM" id="SSF56672">
    <property type="entry name" value="DNA/RNA polymerases"/>
    <property type="match status" value="1"/>
</dbReference>
<dbReference type="InterPro" id="IPR043502">
    <property type="entry name" value="DNA/RNA_pol_sf"/>
</dbReference>
<dbReference type="Proteomes" id="UP001152523">
    <property type="component" value="Unassembled WGS sequence"/>
</dbReference>
<dbReference type="GO" id="GO:0016787">
    <property type="term" value="F:hydrolase activity"/>
    <property type="evidence" value="ECO:0007669"/>
    <property type="project" value="UniProtKB-KW"/>
</dbReference>